<feature type="signal peptide" evidence="2">
    <location>
        <begin position="1"/>
        <end position="20"/>
    </location>
</feature>
<evidence type="ECO:0000313" key="3">
    <source>
        <dbReference type="EMBL" id="KEZ43693.1"/>
    </source>
</evidence>
<feature type="chain" id="PRO_5001775361" evidence="2">
    <location>
        <begin position="21"/>
        <end position="379"/>
    </location>
</feature>
<dbReference type="RefSeq" id="XP_016643492.1">
    <property type="nucleotide sequence ID" value="XM_016786890.1"/>
</dbReference>
<feature type="region of interest" description="Disordered" evidence="1">
    <location>
        <begin position="25"/>
        <end position="141"/>
    </location>
</feature>
<dbReference type="VEuPathDB" id="FungiDB:SAPIO_CDS4312"/>
<dbReference type="EMBL" id="JOWA01000091">
    <property type="protein sequence ID" value="KEZ43693.1"/>
    <property type="molecule type" value="Genomic_DNA"/>
</dbReference>
<organism evidence="3 4">
    <name type="scientific">Pseudallescheria apiosperma</name>
    <name type="common">Scedosporium apiospermum</name>
    <dbReference type="NCBI Taxonomy" id="563466"/>
    <lineage>
        <taxon>Eukaryota</taxon>
        <taxon>Fungi</taxon>
        <taxon>Dikarya</taxon>
        <taxon>Ascomycota</taxon>
        <taxon>Pezizomycotina</taxon>
        <taxon>Sordariomycetes</taxon>
        <taxon>Hypocreomycetidae</taxon>
        <taxon>Microascales</taxon>
        <taxon>Microascaceae</taxon>
        <taxon>Scedosporium</taxon>
    </lineage>
</organism>
<accession>A0A084G8N1</accession>
<gene>
    <name evidence="3" type="ORF">SAPIO_CDS4312</name>
</gene>
<reference evidence="3 4" key="1">
    <citation type="journal article" date="2014" name="Genome Announc.">
        <title>Draft genome sequence of the pathogenic fungus Scedosporium apiospermum.</title>
        <authorList>
            <person name="Vandeputte P."/>
            <person name="Ghamrawi S."/>
            <person name="Rechenmann M."/>
            <person name="Iltis A."/>
            <person name="Giraud S."/>
            <person name="Fleury M."/>
            <person name="Thornton C."/>
            <person name="Delhaes L."/>
            <person name="Meyer W."/>
            <person name="Papon N."/>
            <person name="Bouchara J.P."/>
        </authorList>
    </citation>
    <scope>NUCLEOTIDE SEQUENCE [LARGE SCALE GENOMIC DNA]</scope>
    <source>
        <strain evidence="3 4">IHEM 14462</strain>
    </source>
</reference>
<dbReference type="Proteomes" id="UP000028545">
    <property type="component" value="Unassembled WGS sequence"/>
</dbReference>
<evidence type="ECO:0000313" key="4">
    <source>
        <dbReference type="Proteomes" id="UP000028545"/>
    </source>
</evidence>
<protein>
    <submittedName>
        <fullName evidence="3">Uncharacterized protein</fullName>
    </submittedName>
</protein>
<dbReference type="KEGG" id="sapo:SAPIO_CDS4312"/>
<feature type="compositionally biased region" description="Gly residues" evidence="1">
    <location>
        <begin position="55"/>
        <end position="75"/>
    </location>
</feature>
<keyword evidence="2" id="KW-0732">Signal</keyword>
<dbReference type="GeneID" id="27723384"/>
<dbReference type="AlphaFoldDB" id="A0A084G8N1"/>
<evidence type="ECO:0000256" key="2">
    <source>
        <dbReference type="SAM" id="SignalP"/>
    </source>
</evidence>
<evidence type="ECO:0000256" key="1">
    <source>
        <dbReference type="SAM" id="MobiDB-lite"/>
    </source>
</evidence>
<name>A0A084G8N1_PSEDA</name>
<comment type="caution">
    <text evidence="3">The sequence shown here is derived from an EMBL/GenBank/DDBJ whole genome shotgun (WGS) entry which is preliminary data.</text>
</comment>
<dbReference type="HOGENOM" id="CLU_729893_0_0_1"/>
<sequence>MKLQSSPLALILGLLVLSAANPVSIPARDGSVSIPNEKRGGVCGSCFKGPRPPGRGSGGGSIPGGAVGGPGGSRGPGSVASSQGNGGSQYGGASQQGSVQHGEASPPIQGEGTPPDAAAGSRDGTDSVPIGSDEGSSLPVEQNALRRGTALKARLDLASRNQPVPESKPILSKDEYLKIIPVDRWTRNVQSDVPIEASILNNSSQTGSMMWGTDAFRQDGPDAITFGRYSEKIPLEDRPFTSEHQFFAWEDARVMNPLTKPLWWMGSLNIVNREGQGIIEDAQRSLAAGQRPFVVTPANEPHWTEFLGSSLGGFRFHFLVDRAQDMGNIVPRRAFVYADASKGANPSSKDYHVMWQVGPAEAGPVSVKNRMLVMVRMLT</sequence>
<keyword evidence="4" id="KW-1185">Reference proteome</keyword>
<proteinExistence type="predicted"/>
<feature type="compositionally biased region" description="Low complexity" evidence="1">
    <location>
        <begin position="91"/>
        <end position="100"/>
    </location>
</feature>